<organism evidence="2 3">
    <name type="scientific">Malassezia vespertilionis</name>
    <dbReference type="NCBI Taxonomy" id="2020962"/>
    <lineage>
        <taxon>Eukaryota</taxon>
        <taxon>Fungi</taxon>
        <taxon>Dikarya</taxon>
        <taxon>Basidiomycota</taxon>
        <taxon>Ustilaginomycotina</taxon>
        <taxon>Malasseziomycetes</taxon>
        <taxon>Malasseziales</taxon>
        <taxon>Malasseziaceae</taxon>
        <taxon>Malassezia</taxon>
    </lineage>
</organism>
<dbReference type="AlphaFoldDB" id="A0A2N1JGY8"/>
<reference evidence="2 3" key="1">
    <citation type="submission" date="2017-10" db="EMBL/GenBank/DDBJ databases">
        <title>A novel species of cold-tolerant Malassezia isolated from bats.</title>
        <authorList>
            <person name="Lorch J.M."/>
            <person name="Palmer J.M."/>
            <person name="Vanderwolf K.J."/>
            <person name="Schmidt K.Z."/>
            <person name="Verant M.L."/>
            <person name="Weller T.J."/>
            <person name="Blehert D.S."/>
        </authorList>
    </citation>
    <scope>NUCLEOTIDE SEQUENCE [LARGE SCALE GENOMIC DNA]</scope>
    <source>
        <strain evidence="2 3">NWHC:44797-103</strain>
    </source>
</reference>
<sequence length="518" mass="57704">MEAIHPSVRDDDEIYSQVAHSAHLSSDALHDEANSVAQMAQYVTDPTQFLLNVPVEKPFTTQVPASLFDECVSVLKRTVQWRVSSTRYNGALPHGRRYAWRKHYVCDHSGKPRDRRNPDLAPGKRRSRRASIKIGCPASFTATQEVGSDTVTLVCRFQHQGHTVNTREYWANSRIPDNVREWIRDRVAEGHDQKEIVQMIHEHQKNAESAPSSNTSFIPPGVQITRMDVYNIIKRFRSSHDRHCVSKHGEVKQKLDHGSVQDANTHRLRLQLGGHSPVSPDLAGQDAAQEDPHAHELDPASASTYPIMSTPASLAPVTPEEAVSFAQQWSDLLVNLQALQPRIMEYALTTGATRHPNTTAEWSQAVAQLTQACFILHIGPPLEVQQTEVPKNELETTETAPAEHVWESAPQSTSLALGAVADDEDMDMWAPNIEQTGARYNHVPPELLARLAQEATELRAVFAKTRDAIRATPGANISVASQESLLSTVESYVQQQNTIRKVWEDWLPTIAQADISMG</sequence>
<feature type="region of interest" description="Disordered" evidence="1">
    <location>
        <begin position="108"/>
        <end position="129"/>
    </location>
</feature>
<keyword evidence="3" id="KW-1185">Reference proteome</keyword>
<protein>
    <submittedName>
        <fullName evidence="2">Uncharacterized protein</fullName>
    </submittedName>
</protein>
<feature type="compositionally biased region" description="Basic and acidic residues" evidence="1">
    <location>
        <begin position="108"/>
        <end position="118"/>
    </location>
</feature>
<evidence type="ECO:0000256" key="1">
    <source>
        <dbReference type="SAM" id="MobiDB-lite"/>
    </source>
</evidence>
<feature type="region of interest" description="Disordered" evidence="1">
    <location>
        <begin position="271"/>
        <end position="305"/>
    </location>
</feature>
<proteinExistence type="predicted"/>
<gene>
    <name evidence="2" type="ORF">MVES_000398</name>
</gene>
<evidence type="ECO:0000313" key="2">
    <source>
        <dbReference type="EMBL" id="PKI85821.1"/>
    </source>
</evidence>
<dbReference type="Proteomes" id="UP000232875">
    <property type="component" value="Unassembled WGS sequence"/>
</dbReference>
<evidence type="ECO:0000313" key="3">
    <source>
        <dbReference type="Proteomes" id="UP000232875"/>
    </source>
</evidence>
<dbReference type="STRING" id="2020962.A0A2N1JGY8"/>
<name>A0A2N1JGY8_9BASI</name>
<dbReference type="EMBL" id="KZ454987">
    <property type="protein sequence ID" value="PKI85821.1"/>
    <property type="molecule type" value="Genomic_DNA"/>
</dbReference>
<accession>A0A2N1JGY8</accession>
<dbReference type="OrthoDB" id="3343842at2759"/>